<dbReference type="RefSeq" id="WP_135711042.1">
    <property type="nucleotide sequence ID" value="NZ_CABFKI010000017.1"/>
</dbReference>
<dbReference type="InterPro" id="IPR034061">
    <property type="entry name" value="Peptidases_S8_Autotransporter"/>
</dbReference>
<accession>A0ABY6TM47</accession>
<dbReference type="SMART" id="SM00869">
    <property type="entry name" value="Autotransporter"/>
    <property type="match status" value="1"/>
</dbReference>
<evidence type="ECO:0000256" key="5">
    <source>
        <dbReference type="ARBA" id="ARBA00022825"/>
    </source>
</evidence>
<protein>
    <submittedName>
        <fullName evidence="8">Outer membrane autotransporter barrel domain-containing protein</fullName>
        <ecNumber evidence="8">3.4.21.-</ecNumber>
    </submittedName>
</protein>
<reference evidence="8 9" key="1">
    <citation type="submission" date="2019-05" db="EMBL/GenBank/DDBJ databases">
        <authorList>
            <consortium name="Pathogen Informatics"/>
        </authorList>
    </citation>
    <scope>NUCLEOTIDE SEQUENCE [LARGE SCALE GENOMIC DNA]</scope>
    <source>
        <strain evidence="8 9">NM319</strain>
    </source>
</reference>
<dbReference type="InterPro" id="IPR013425">
    <property type="entry name" value="Autotrns_rpt"/>
</dbReference>
<dbReference type="InterPro" id="IPR000209">
    <property type="entry name" value="Peptidase_S8/S53_dom"/>
</dbReference>
<evidence type="ECO:0000256" key="6">
    <source>
        <dbReference type="SAM" id="MobiDB-lite"/>
    </source>
</evidence>
<feature type="compositionally biased region" description="Pro residues" evidence="6">
    <location>
        <begin position="184"/>
        <end position="198"/>
    </location>
</feature>
<dbReference type="Gene3D" id="3.40.50.200">
    <property type="entry name" value="Peptidase S8/S53 domain"/>
    <property type="match status" value="1"/>
</dbReference>
<dbReference type="GO" id="GO:0016787">
    <property type="term" value="F:hydrolase activity"/>
    <property type="evidence" value="ECO:0007669"/>
    <property type="project" value="UniProtKB-KW"/>
</dbReference>
<dbReference type="InterPro" id="IPR005546">
    <property type="entry name" value="Autotransporte_beta"/>
</dbReference>
<dbReference type="InterPro" id="IPR023828">
    <property type="entry name" value="Peptidase_S8_Ser-AS"/>
</dbReference>
<feature type="domain" description="Autotransporter" evidence="7">
    <location>
        <begin position="832"/>
        <end position="1108"/>
    </location>
</feature>
<dbReference type="CDD" id="cd04848">
    <property type="entry name" value="Peptidases_S8_Autotransporter_serine_protease_like"/>
    <property type="match status" value="1"/>
</dbReference>
<keyword evidence="9" id="KW-1185">Reference proteome</keyword>
<evidence type="ECO:0000259" key="7">
    <source>
        <dbReference type="PROSITE" id="PS51208"/>
    </source>
</evidence>
<evidence type="ECO:0000256" key="4">
    <source>
        <dbReference type="ARBA" id="ARBA00022801"/>
    </source>
</evidence>
<dbReference type="NCBIfam" id="TIGR02601">
    <property type="entry name" value="autotrns_rpt"/>
    <property type="match status" value="1"/>
</dbReference>
<dbReference type="PROSITE" id="PS51208">
    <property type="entry name" value="AUTOTRANSPORTER"/>
    <property type="match status" value="1"/>
</dbReference>
<keyword evidence="2" id="KW-0645">Protease</keyword>
<sequence>MTKLAQYSQTALLSFLVAACGGGDGSSPPTPINSGVSQGDQKENNAPVVETPSHEAEQKDIAPILLPKDEPNSSEGTSFPSTPIKPSLPPKSESANENESAVNFPPVLPPISPQKTEQYPPTLPTETIPPETTQPSQPDPTPEIDLPKESTSEPVTETETKPEPKPESPILEPVPKPEQEPKPQPKPQPQPEPKPENPVVPIEIPDTPKETPQPPENTEQTPPINTPKPQMEALRQMPSIEQHDEHKIHKIAVIDTDFPASGDVDGTFKDEKGNRRLYVNEGLWWRQAKGGRHSHGSQVAAVIAVNNKTSLIYGYSTESNGYTSVTNQQFEEAYNQGARIFNNSYGNTPWESLVKEKGWKGLLENNPINKQMAEMAAKDSIFVWAAGNDGTKTSTGQANHATNESHIPVVYEEARRGWITVAAVTGNHKSDYSSRVGNAAQNWGIATQGDWMVFGDVPTQGTSFAAPAVSAAVARVWEKFPWMSNHLVTQTILSTANQLGTDRVTVEPNGDIGWGVLNVNRALKGPARFDKRLLISSDNGFVTANFGYRHYADNDRLTWSNDISGDAGFKKQGTGTLYFSGKNTYTGDTHIEGGVLGISNALTASNVTVFEQGTLLAENPDKKVDIQQNLTNNGSVEIYGQGLTVGNYTASANARTIIDIHTAVLDVKGTANFNGSRIVADVAKVDEVPKQQEQTRTILTAQTLTGFNGDYRVSDHIYPYIDVTSIAQKGNNIEATYKRNSTEYVLKKANALTRSAVNTGRNLDRVLDEVATTPNSALKAQALAVLHAQPLAVSHTVESLSAEIYASTPNILLNAHRAFSRQIADQAMEKWDTQDSHLYAATAYRRYHLAQTGYRKGEVKSAQTYVGADKKWANFVLGAAVYVDRSNADFSGSIGTAKITQTGAALYGAYKGEHVYALTEFSTAHSKNQIKRSLQFPDKQQLLRNDVKSRLYGIYTELGYRFKGQLAQGQHWEVAPYLAYRTDWLHQSAFDEKSLFALRADAVHHRLPSYGMGLRSAWHWDKWRLKGSIAHMYQHRSHRSFDFEGNYIGAQSAVKIEGISAPTSLTTANLNLSYAATHALDLFAGYELSHQAGGETGNEISLGLRFRF</sequence>
<dbReference type="PANTHER" id="PTHR43806">
    <property type="entry name" value="PEPTIDASE S8"/>
    <property type="match status" value="1"/>
</dbReference>
<evidence type="ECO:0000313" key="8">
    <source>
        <dbReference type="EMBL" id="VTU09553.1"/>
    </source>
</evidence>
<keyword evidence="5" id="KW-0720">Serine protease</keyword>
<dbReference type="EMBL" id="CABFKI010000017">
    <property type="protein sequence ID" value="VTU09553.1"/>
    <property type="molecule type" value="Genomic_DNA"/>
</dbReference>
<dbReference type="SUPFAM" id="SSF103515">
    <property type="entry name" value="Autotransporter"/>
    <property type="match status" value="1"/>
</dbReference>
<evidence type="ECO:0000256" key="3">
    <source>
        <dbReference type="ARBA" id="ARBA00022729"/>
    </source>
</evidence>
<feature type="region of interest" description="Disordered" evidence="6">
    <location>
        <begin position="19"/>
        <end position="229"/>
    </location>
</feature>
<dbReference type="PROSITE" id="PS00138">
    <property type="entry name" value="SUBTILASE_SER"/>
    <property type="match status" value="1"/>
</dbReference>
<name>A0ABY6TM47_9PAST</name>
<comment type="caution">
    <text evidence="8">The sequence shown here is derived from an EMBL/GenBank/DDBJ whole genome shotgun (WGS) entry which is preliminary data.</text>
</comment>
<dbReference type="Gene3D" id="2.40.128.130">
    <property type="entry name" value="Autotransporter beta-domain"/>
    <property type="match status" value="1"/>
</dbReference>
<organism evidence="8 9">
    <name type="scientific">Actinobacillus porcinus</name>
    <dbReference type="NCBI Taxonomy" id="51048"/>
    <lineage>
        <taxon>Bacteria</taxon>
        <taxon>Pseudomonadati</taxon>
        <taxon>Pseudomonadota</taxon>
        <taxon>Gammaproteobacteria</taxon>
        <taxon>Pasteurellales</taxon>
        <taxon>Pasteurellaceae</taxon>
        <taxon>Actinobacillus</taxon>
    </lineage>
</organism>
<dbReference type="Proteomes" id="UP000308167">
    <property type="component" value="Unassembled WGS sequence"/>
</dbReference>
<dbReference type="PANTHER" id="PTHR43806:SF11">
    <property type="entry name" value="CEREVISIN-RELATED"/>
    <property type="match status" value="1"/>
</dbReference>
<dbReference type="PROSITE" id="PS51257">
    <property type="entry name" value="PROKAR_LIPOPROTEIN"/>
    <property type="match status" value="1"/>
</dbReference>
<keyword evidence="4 8" id="KW-0378">Hydrolase</keyword>
<dbReference type="GeneID" id="86156419"/>
<gene>
    <name evidence="8" type="primary">ssa1</name>
    <name evidence="8" type="ORF">SAMEA1410922_02057</name>
</gene>
<dbReference type="InterPro" id="IPR036852">
    <property type="entry name" value="Peptidase_S8/S53_dom_sf"/>
</dbReference>
<evidence type="ECO:0000256" key="2">
    <source>
        <dbReference type="ARBA" id="ARBA00022670"/>
    </source>
</evidence>
<dbReference type="InterPro" id="IPR036709">
    <property type="entry name" value="Autotransporte_beta_dom_sf"/>
</dbReference>
<dbReference type="Pfam" id="PF12951">
    <property type="entry name" value="PATR"/>
    <property type="match status" value="1"/>
</dbReference>
<dbReference type="SUPFAM" id="SSF52743">
    <property type="entry name" value="Subtilisin-like"/>
    <property type="match status" value="1"/>
</dbReference>
<evidence type="ECO:0000256" key="1">
    <source>
        <dbReference type="ARBA" id="ARBA00011073"/>
    </source>
</evidence>
<proteinExistence type="inferred from homology"/>
<dbReference type="EC" id="3.4.21.-" evidence="8"/>
<keyword evidence="3" id="KW-0732">Signal</keyword>
<evidence type="ECO:0000313" key="9">
    <source>
        <dbReference type="Proteomes" id="UP000308167"/>
    </source>
</evidence>
<comment type="similarity">
    <text evidence="1">Belongs to the peptidase S8 family.</text>
</comment>
<dbReference type="Pfam" id="PF00082">
    <property type="entry name" value="Peptidase_S8"/>
    <property type="match status" value="1"/>
</dbReference>
<feature type="compositionally biased region" description="Low complexity" evidence="6">
    <location>
        <begin position="124"/>
        <end position="136"/>
    </location>
</feature>
<dbReference type="Pfam" id="PF03797">
    <property type="entry name" value="Autotransporter"/>
    <property type="match status" value="1"/>
</dbReference>
<dbReference type="PRINTS" id="PR01217">
    <property type="entry name" value="PRICHEXTENSN"/>
</dbReference>
<dbReference type="InterPro" id="IPR050131">
    <property type="entry name" value="Peptidase_S8_subtilisin-like"/>
</dbReference>